<feature type="non-terminal residue" evidence="1">
    <location>
        <position position="1"/>
    </location>
</feature>
<protein>
    <submittedName>
        <fullName evidence="1">Uncharacterized protein</fullName>
    </submittedName>
</protein>
<comment type="caution">
    <text evidence="1">The sequence shown here is derived from an EMBL/GenBank/DDBJ whole genome shotgun (WGS) entry which is preliminary data.</text>
</comment>
<sequence>GSLRRSRLSSLSWSARRQIEFLVERKSSHT</sequence>
<organism evidence="1 2">
    <name type="scientific">Thalassiosira oceanica</name>
    <name type="common">Marine diatom</name>
    <dbReference type="NCBI Taxonomy" id="159749"/>
    <lineage>
        <taxon>Eukaryota</taxon>
        <taxon>Sar</taxon>
        <taxon>Stramenopiles</taxon>
        <taxon>Ochrophyta</taxon>
        <taxon>Bacillariophyta</taxon>
        <taxon>Coscinodiscophyceae</taxon>
        <taxon>Thalassiosirophycidae</taxon>
        <taxon>Thalassiosirales</taxon>
        <taxon>Thalassiosiraceae</taxon>
        <taxon>Thalassiosira</taxon>
    </lineage>
</organism>
<dbReference type="Proteomes" id="UP000266841">
    <property type="component" value="Unassembled WGS sequence"/>
</dbReference>
<evidence type="ECO:0000313" key="1">
    <source>
        <dbReference type="EMBL" id="EJK48858.1"/>
    </source>
</evidence>
<dbReference type="AlphaFoldDB" id="K0R6A1"/>
<reference evidence="1 2" key="1">
    <citation type="journal article" date="2012" name="Genome Biol.">
        <title>Genome and low-iron response of an oceanic diatom adapted to chronic iron limitation.</title>
        <authorList>
            <person name="Lommer M."/>
            <person name="Specht M."/>
            <person name="Roy A.S."/>
            <person name="Kraemer L."/>
            <person name="Andreson R."/>
            <person name="Gutowska M.A."/>
            <person name="Wolf J."/>
            <person name="Bergner S.V."/>
            <person name="Schilhabel M.B."/>
            <person name="Klostermeier U.C."/>
            <person name="Beiko R.G."/>
            <person name="Rosenstiel P."/>
            <person name="Hippler M."/>
            <person name="Laroche J."/>
        </authorList>
    </citation>
    <scope>NUCLEOTIDE SEQUENCE [LARGE SCALE GENOMIC DNA]</scope>
    <source>
        <strain evidence="1 2">CCMP1005</strain>
    </source>
</reference>
<keyword evidence="2" id="KW-1185">Reference proteome</keyword>
<name>K0R6A1_THAOC</name>
<proteinExistence type="predicted"/>
<gene>
    <name evidence="1" type="ORF">THAOC_32312</name>
</gene>
<evidence type="ECO:0000313" key="2">
    <source>
        <dbReference type="Proteomes" id="UP000266841"/>
    </source>
</evidence>
<dbReference type="EMBL" id="AGNL01045353">
    <property type="protein sequence ID" value="EJK48858.1"/>
    <property type="molecule type" value="Genomic_DNA"/>
</dbReference>
<accession>K0R6A1</accession>